<dbReference type="PANTHER" id="PTHR42685">
    <property type="entry name" value="GERANYLGERANYL DIPHOSPHATE REDUCTASE"/>
    <property type="match status" value="1"/>
</dbReference>
<dbReference type="PRINTS" id="PR00420">
    <property type="entry name" value="RNGMNOXGNASE"/>
</dbReference>
<dbReference type="Pfam" id="PF01494">
    <property type="entry name" value="FAD_binding_3"/>
    <property type="match status" value="1"/>
</dbReference>
<proteinExistence type="predicted"/>
<evidence type="ECO:0000259" key="1">
    <source>
        <dbReference type="Pfam" id="PF01494"/>
    </source>
</evidence>
<dbReference type="OrthoDB" id="9795712at2"/>
<dbReference type="GO" id="GO:0016628">
    <property type="term" value="F:oxidoreductase activity, acting on the CH-CH group of donors, NAD or NADP as acceptor"/>
    <property type="evidence" value="ECO:0007669"/>
    <property type="project" value="InterPro"/>
</dbReference>
<name>A0A4R5BAW4_9ACTN</name>
<dbReference type="InterPro" id="IPR050407">
    <property type="entry name" value="Geranylgeranyl_reductase"/>
</dbReference>
<evidence type="ECO:0000313" key="2">
    <source>
        <dbReference type="EMBL" id="TDD82635.1"/>
    </source>
</evidence>
<accession>A0A4R5BAW4</accession>
<evidence type="ECO:0000313" key="3">
    <source>
        <dbReference type="Proteomes" id="UP000294513"/>
    </source>
</evidence>
<dbReference type="RefSeq" id="WP_131896361.1">
    <property type="nucleotide sequence ID" value="NZ_SMKU01000122.1"/>
</dbReference>
<comment type="caution">
    <text evidence="2">The sequence shown here is derived from an EMBL/GenBank/DDBJ whole genome shotgun (WGS) entry which is preliminary data.</text>
</comment>
<dbReference type="InterPro" id="IPR036188">
    <property type="entry name" value="FAD/NAD-bd_sf"/>
</dbReference>
<sequence length="404" mass="43125">MTSTESDVLVVGAGPAGSTVASYLARAGLDVRVLEKSAFPREKVCGDGLTPRAVHELMALGVDIDAPGWFRSRGLRLVGGGRTLEMPWSELTNLPPFGLVRPRRDFDETLARHAVRSGAALVENTKVTAPLTDDRTGRVIGVATDGGTHTARLVVAADGASSRLAVALGMRPRAGRPIGVAARRYFRGPRHDDDHLETWLDLGPAAYGWMFGVGDGTCNVGVALLSKAHADYRRLLRRWLETLPAGWGFTEENATGPLRGAALPMGFSRQPHYRPGLVLVGDSGGMVNPMNGEGIAYAMEAARIAAGTIVQALGPSSDAARAERLLASYPRALKAAHGGHFTLGRWFVSAIENPRIMRMATRQGMSRPALMRFTIKLLGNLTDPRGATATDRLAHALARMTPSS</sequence>
<dbReference type="NCBIfam" id="TIGR02032">
    <property type="entry name" value="GG-red-SF"/>
    <property type="match status" value="1"/>
</dbReference>
<gene>
    <name evidence="2" type="ORF">E1298_22475</name>
</gene>
<dbReference type="InterPro" id="IPR002938">
    <property type="entry name" value="FAD-bd"/>
</dbReference>
<dbReference type="SUPFAM" id="SSF51905">
    <property type="entry name" value="FAD/NAD(P)-binding domain"/>
    <property type="match status" value="1"/>
</dbReference>
<protein>
    <submittedName>
        <fullName evidence="2">Geranylgeranyl reductase family protein</fullName>
    </submittedName>
</protein>
<dbReference type="Proteomes" id="UP000294513">
    <property type="component" value="Unassembled WGS sequence"/>
</dbReference>
<dbReference type="AlphaFoldDB" id="A0A4R5BAW4"/>
<feature type="domain" description="FAD-binding" evidence="1">
    <location>
        <begin position="6"/>
        <end position="173"/>
    </location>
</feature>
<dbReference type="PANTHER" id="PTHR42685:SF22">
    <property type="entry name" value="CONDITIONED MEDIUM FACTOR RECEPTOR 1"/>
    <property type="match status" value="1"/>
</dbReference>
<organism evidence="2 3">
    <name type="scientific">Actinomadura rubrisoli</name>
    <dbReference type="NCBI Taxonomy" id="2530368"/>
    <lineage>
        <taxon>Bacteria</taxon>
        <taxon>Bacillati</taxon>
        <taxon>Actinomycetota</taxon>
        <taxon>Actinomycetes</taxon>
        <taxon>Streptosporangiales</taxon>
        <taxon>Thermomonosporaceae</taxon>
        <taxon>Actinomadura</taxon>
    </lineage>
</organism>
<dbReference type="EMBL" id="SMKU01000122">
    <property type="protein sequence ID" value="TDD82635.1"/>
    <property type="molecule type" value="Genomic_DNA"/>
</dbReference>
<dbReference type="Gene3D" id="3.50.50.60">
    <property type="entry name" value="FAD/NAD(P)-binding domain"/>
    <property type="match status" value="1"/>
</dbReference>
<dbReference type="GO" id="GO:0071949">
    <property type="term" value="F:FAD binding"/>
    <property type="evidence" value="ECO:0007669"/>
    <property type="project" value="InterPro"/>
</dbReference>
<keyword evidence="3" id="KW-1185">Reference proteome</keyword>
<dbReference type="InterPro" id="IPR011777">
    <property type="entry name" value="Geranylgeranyl_Rdtase_fam"/>
</dbReference>
<reference evidence="2 3" key="1">
    <citation type="submission" date="2019-03" db="EMBL/GenBank/DDBJ databases">
        <title>Draft genome sequences of novel Actinobacteria.</title>
        <authorList>
            <person name="Sahin N."/>
            <person name="Ay H."/>
            <person name="Saygin H."/>
        </authorList>
    </citation>
    <scope>NUCLEOTIDE SEQUENCE [LARGE SCALE GENOMIC DNA]</scope>
    <source>
        <strain evidence="2 3">H3C3</strain>
    </source>
</reference>